<sequence>MSSGLICLGLTTLDVVALPIDALPADEGTILVERIVVAPAGTAGGTALIASVLGVPTRLASAVGGDLAGRVVRLGLEERGVDLSLLETLPDLPTSTTVLAVNSRGERPNFHAMGAGLFAGVSAATSAAAGDTRFLHYAGVGGPLLDGGSGAQLVASARASGAVVTCDLIAPQPTAMEELRLLLPAVDYFLPSATEAVMLSGCEDLVDAARFFVDCGAGGCIIKAGALGAVACLDREIIVVPAYDIRPLDTTSCGDAFCAGFIAGLDRGLSALDACRFASATAALVAQGAGTLGVLTTADDVTAAMSNLSPRAVSE</sequence>
<proteinExistence type="predicted"/>
<dbReference type="Pfam" id="PF00294">
    <property type="entry name" value="PfkB"/>
    <property type="match status" value="1"/>
</dbReference>
<evidence type="ECO:0000313" key="4">
    <source>
        <dbReference type="EMBL" id="GLK49993.1"/>
    </source>
</evidence>
<dbReference type="RefSeq" id="WP_271166160.1">
    <property type="nucleotide sequence ID" value="NZ_BSFD01000011.1"/>
</dbReference>
<dbReference type="InterPro" id="IPR011611">
    <property type="entry name" value="PfkB_dom"/>
</dbReference>
<protein>
    <submittedName>
        <fullName evidence="4">Kinase</fullName>
    </submittedName>
</protein>
<comment type="caution">
    <text evidence="4">The sequence shown here is derived from an EMBL/GenBank/DDBJ whole genome shotgun (WGS) entry which is preliminary data.</text>
</comment>
<keyword evidence="5" id="KW-1185">Reference proteome</keyword>
<dbReference type="PANTHER" id="PTHR10584">
    <property type="entry name" value="SUGAR KINASE"/>
    <property type="match status" value="1"/>
</dbReference>
<dbReference type="Proteomes" id="UP001143509">
    <property type="component" value="Unassembled WGS sequence"/>
</dbReference>
<keyword evidence="1" id="KW-0808">Transferase</keyword>
<dbReference type="SUPFAM" id="SSF53613">
    <property type="entry name" value="Ribokinase-like"/>
    <property type="match status" value="1"/>
</dbReference>
<evidence type="ECO:0000259" key="3">
    <source>
        <dbReference type="Pfam" id="PF00294"/>
    </source>
</evidence>
<dbReference type="GO" id="GO:0016301">
    <property type="term" value="F:kinase activity"/>
    <property type="evidence" value="ECO:0007669"/>
    <property type="project" value="UniProtKB-KW"/>
</dbReference>
<evidence type="ECO:0000256" key="1">
    <source>
        <dbReference type="ARBA" id="ARBA00022679"/>
    </source>
</evidence>
<keyword evidence="2 4" id="KW-0418">Kinase</keyword>
<feature type="domain" description="Carbohydrate kinase PfkB" evidence="3">
    <location>
        <begin position="5"/>
        <end position="292"/>
    </location>
</feature>
<dbReference type="PANTHER" id="PTHR10584:SF166">
    <property type="entry name" value="RIBOKINASE"/>
    <property type="match status" value="1"/>
</dbReference>
<dbReference type="EMBL" id="BSFD01000011">
    <property type="protein sequence ID" value="GLK49993.1"/>
    <property type="molecule type" value="Genomic_DNA"/>
</dbReference>
<dbReference type="InterPro" id="IPR029056">
    <property type="entry name" value="Ribokinase-like"/>
</dbReference>
<evidence type="ECO:0000256" key="2">
    <source>
        <dbReference type="ARBA" id="ARBA00022777"/>
    </source>
</evidence>
<dbReference type="Gene3D" id="3.40.1190.20">
    <property type="match status" value="1"/>
</dbReference>
<name>A0ABQ5TG11_9CAUL</name>
<organism evidence="4 5">
    <name type="scientific">Brevundimonas intermedia</name>
    <dbReference type="NCBI Taxonomy" id="74315"/>
    <lineage>
        <taxon>Bacteria</taxon>
        <taxon>Pseudomonadati</taxon>
        <taxon>Pseudomonadota</taxon>
        <taxon>Alphaproteobacteria</taxon>
        <taxon>Caulobacterales</taxon>
        <taxon>Caulobacteraceae</taxon>
        <taxon>Brevundimonas</taxon>
    </lineage>
</organism>
<reference evidence="4" key="1">
    <citation type="journal article" date="2014" name="Int. J. Syst. Evol. Microbiol.">
        <title>Complete genome of a new Firmicutes species belonging to the dominant human colonic microbiota ('Ruminococcus bicirculans') reveals two chromosomes and a selective capacity to utilize plant glucans.</title>
        <authorList>
            <consortium name="NISC Comparative Sequencing Program"/>
            <person name="Wegmann U."/>
            <person name="Louis P."/>
            <person name="Goesmann A."/>
            <person name="Henrissat B."/>
            <person name="Duncan S.H."/>
            <person name="Flint H.J."/>
        </authorList>
    </citation>
    <scope>NUCLEOTIDE SEQUENCE</scope>
    <source>
        <strain evidence="4">VKM B-1499</strain>
    </source>
</reference>
<accession>A0ABQ5TG11</accession>
<reference evidence="4" key="2">
    <citation type="submission" date="2023-01" db="EMBL/GenBank/DDBJ databases">
        <authorList>
            <person name="Sun Q."/>
            <person name="Evtushenko L."/>
        </authorList>
    </citation>
    <scope>NUCLEOTIDE SEQUENCE</scope>
    <source>
        <strain evidence="4">VKM B-1499</strain>
    </source>
</reference>
<evidence type="ECO:0000313" key="5">
    <source>
        <dbReference type="Proteomes" id="UP001143509"/>
    </source>
</evidence>
<gene>
    <name evidence="4" type="ORF">GCM10017620_29670</name>
</gene>